<protein>
    <submittedName>
        <fullName evidence="2">Uncharacterized protein</fullName>
    </submittedName>
</protein>
<evidence type="ECO:0000313" key="2">
    <source>
        <dbReference type="EMBL" id="TWT90548.1"/>
    </source>
</evidence>
<reference evidence="2 3" key="1">
    <citation type="submission" date="2019-02" db="EMBL/GenBank/DDBJ databases">
        <title>Deep-cultivation of Planctomycetes and their phenomic and genomic characterization uncovers novel biology.</title>
        <authorList>
            <person name="Wiegand S."/>
            <person name="Jogler M."/>
            <person name="Boedeker C."/>
            <person name="Pinto D."/>
            <person name="Vollmers J."/>
            <person name="Rivas-Marin E."/>
            <person name="Kohn T."/>
            <person name="Peeters S.H."/>
            <person name="Heuer A."/>
            <person name="Rast P."/>
            <person name="Oberbeckmann S."/>
            <person name="Bunk B."/>
            <person name="Jeske O."/>
            <person name="Meyerdierks A."/>
            <person name="Storesund J.E."/>
            <person name="Kallscheuer N."/>
            <person name="Luecker S."/>
            <person name="Lage O.M."/>
            <person name="Pohl T."/>
            <person name="Merkel B.J."/>
            <person name="Hornburger P."/>
            <person name="Mueller R.-W."/>
            <person name="Bruemmer F."/>
            <person name="Labrenz M."/>
            <person name="Spormann A.M."/>
            <person name="Op Den Camp H."/>
            <person name="Overmann J."/>
            <person name="Amann R."/>
            <person name="Jetten M.S.M."/>
            <person name="Mascher T."/>
            <person name="Medema M.H."/>
            <person name="Devos D.P."/>
            <person name="Kaster A.-K."/>
            <person name="Ovreas L."/>
            <person name="Rohde M."/>
            <person name="Galperin M.Y."/>
            <person name="Jogler C."/>
        </authorList>
    </citation>
    <scope>NUCLEOTIDE SEQUENCE [LARGE SCALE GENOMIC DNA]</scope>
    <source>
        <strain evidence="2 3">Mal64</strain>
    </source>
</reference>
<gene>
    <name evidence="2" type="ORF">Mal64_09400</name>
</gene>
<proteinExistence type="predicted"/>
<evidence type="ECO:0000313" key="3">
    <source>
        <dbReference type="Proteomes" id="UP000315440"/>
    </source>
</evidence>
<dbReference type="InterPro" id="IPR013424">
    <property type="entry name" value="Ice-binding_C"/>
</dbReference>
<dbReference type="AlphaFoldDB" id="A0A5C5ZU54"/>
<dbReference type="NCBIfam" id="TIGR02595">
    <property type="entry name" value="PEP_CTERM"/>
    <property type="match status" value="1"/>
</dbReference>
<accession>A0A5C5ZU54</accession>
<keyword evidence="3" id="KW-1185">Reference proteome</keyword>
<keyword evidence="1" id="KW-0732">Signal</keyword>
<organism evidence="2 3">
    <name type="scientific">Pseudobythopirellula maris</name>
    <dbReference type="NCBI Taxonomy" id="2527991"/>
    <lineage>
        <taxon>Bacteria</taxon>
        <taxon>Pseudomonadati</taxon>
        <taxon>Planctomycetota</taxon>
        <taxon>Planctomycetia</taxon>
        <taxon>Pirellulales</taxon>
        <taxon>Lacipirellulaceae</taxon>
        <taxon>Pseudobythopirellula</taxon>
    </lineage>
</organism>
<evidence type="ECO:0000256" key="1">
    <source>
        <dbReference type="SAM" id="SignalP"/>
    </source>
</evidence>
<feature type="signal peptide" evidence="1">
    <location>
        <begin position="1"/>
        <end position="26"/>
    </location>
</feature>
<name>A0A5C5ZU54_9BACT</name>
<dbReference type="Proteomes" id="UP000315440">
    <property type="component" value="Unassembled WGS sequence"/>
</dbReference>
<feature type="chain" id="PRO_5022814288" evidence="1">
    <location>
        <begin position="27"/>
        <end position="213"/>
    </location>
</feature>
<comment type="caution">
    <text evidence="2">The sequence shown here is derived from an EMBL/GenBank/DDBJ whole genome shotgun (WGS) entry which is preliminary data.</text>
</comment>
<sequence precursor="true">MGTRVKFASYAILFLIPALCPMQLRADQIEIEFSGLDIQYDGGMISTVGVDDPLSVVSFYIDGSLVGNQSVDLSADIAIPNVTNIPVAGGSVVSDPGGVFDLDFAGADFLDLDLGAATVIYQPTGNFSFVFAGSTAQIAGQSLPFGLQIGDPVSVSFSTVVTPGSRTDNGLYLTGFVANGAGEAIGGFVPEPSSVLLVMIGLLAASPAVRRRG</sequence>
<dbReference type="EMBL" id="SJPQ01000001">
    <property type="protein sequence ID" value="TWT90548.1"/>
    <property type="molecule type" value="Genomic_DNA"/>
</dbReference>